<dbReference type="CDD" id="cd00055">
    <property type="entry name" value="EGF_Lam"/>
    <property type="match status" value="1"/>
</dbReference>
<dbReference type="PROSITE" id="PS00022">
    <property type="entry name" value="EGF_1"/>
    <property type="match status" value="2"/>
</dbReference>
<evidence type="ECO:0000256" key="2">
    <source>
        <dbReference type="ARBA" id="ARBA00023180"/>
    </source>
</evidence>
<proteinExistence type="inferred from homology"/>
<comment type="caution">
    <text evidence="3">Lacks conserved residue(s) required for the propagation of feature annotation.</text>
</comment>
<feature type="disulfide bond" evidence="3">
    <location>
        <begin position="112"/>
        <end position="122"/>
    </location>
</feature>
<comment type="similarity">
    <text evidence="1">Belongs to the glycosyltransferase 47 family.</text>
</comment>
<keyword evidence="7" id="KW-1185">Reference proteome</keyword>
<dbReference type="PROSITE" id="PS50026">
    <property type="entry name" value="EGF_3"/>
    <property type="match status" value="1"/>
</dbReference>
<evidence type="ECO:0000259" key="5">
    <source>
        <dbReference type="PROSITE" id="PS50026"/>
    </source>
</evidence>
<keyword evidence="2" id="KW-0325">Glycoprotein</keyword>
<accession>A0A8J6C191</accession>
<evidence type="ECO:0000313" key="6">
    <source>
        <dbReference type="EMBL" id="KAG8458602.1"/>
    </source>
</evidence>
<reference evidence="6" key="1">
    <citation type="submission" date="2021-05" db="EMBL/GenBank/DDBJ databases">
        <title>The genome of the haptophyte Pavlova lutheri (Diacronema luteri, Pavlovales) - a model for lipid biosynthesis in eukaryotic algae.</title>
        <authorList>
            <person name="Hulatt C.J."/>
            <person name="Posewitz M.C."/>
        </authorList>
    </citation>
    <scope>NUCLEOTIDE SEQUENCE</scope>
    <source>
        <strain evidence="6">NIVA-4/92</strain>
    </source>
</reference>
<gene>
    <name evidence="6" type="ORF">KFE25_008399</name>
</gene>
<evidence type="ECO:0000256" key="4">
    <source>
        <dbReference type="SAM" id="Coils"/>
    </source>
</evidence>
<dbReference type="PANTHER" id="PTHR11062">
    <property type="entry name" value="EXOSTOSIN HEPARAN SULFATE GLYCOSYLTRANSFERASE -RELATED"/>
    <property type="match status" value="1"/>
</dbReference>
<dbReference type="InterPro" id="IPR004263">
    <property type="entry name" value="Exostosin"/>
</dbReference>
<feature type="coiled-coil region" evidence="4">
    <location>
        <begin position="62"/>
        <end position="89"/>
    </location>
</feature>
<dbReference type="PANTHER" id="PTHR11062:SF281">
    <property type="entry name" value="EXOSTOSIN-LIKE 2"/>
    <property type="match status" value="1"/>
</dbReference>
<feature type="disulfide bond" evidence="3">
    <location>
        <begin position="131"/>
        <end position="140"/>
    </location>
</feature>
<dbReference type="InterPro" id="IPR000742">
    <property type="entry name" value="EGF"/>
</dbReference>
<dbReference type="OrthoDB" id="1924787at2759"/>
<dbReference type="OMA" id="EIGRWFS"/>
<sequence>MFAVGAAGLLIFLNYQYVLVKPNVVQRTEALAPLGAPLGAQLAQPAEAGVSAPAPRGAHPSVGEHTNRISQLEAEVVALREQLAQAHSSRVVPPAVPAARAAVAARHAERPCPYSCGPEGTCNRAIGECSCPPHRTGRNCSEPMFPACASMWGFALPSAPCGLPEATFPITCECAQECDDANLLMRRMCFEHRPPTDEGRQRARRWQTGTSDERWTMTAVDNAQLLELINERAAESRREARCSGHGIWMAQLPRWVDPPGPITAIPAAKFDPAGAPVCICMPTRWGDRCEHTLRSATTCLNRCNGRGRCVDSVCACDDGFWGADCTLRINPAGGYSLLDPPRPDHGVTARVYVYELPGRFTTWLAAQSNAHEWTHSWWFYDNDISLHQRFLASPYRTANPEEADFFFVPLYRSLGAYTAGWGPGVITPKGWRAFSAAVDFVRKSAPFFAQPGGARKHMMVITCDVGFGVLGEWQGKRFVHRSVLPAALSPLKFIVQWGGEPTRPGHDLVIPPRTPPQEVISAAGGDHPYACAYAGRKQGTPRAPTERGGAFFFFRGKIILGNPVYSQGVRQKVYRLHHQRDNWVISDQSSRNFYHEMATAQFCFAPTGWGWGQRVFEAILSGCIPVVMQSDNAQPFEHILPWDRFAVMLNESHIPRLHEILAAIPMARVESLQRTLSCVWPRLAFFSSPAQKEAFGSLASIDAFEMMMLELSAHQARARGDATAGHAWENATRILRTGVCSCAMTAYDSSPAATAQPLY</sequence>
<protein>
    <recommendedName>
        <fullName evidence="5">EGF-like domain-containing protein</fullName>
    </recommendedName>
</protein>
<keyword evidence="3" id="KW-0245">EGF-like domain</keyword>
<keyword evidence="3" id="KW-1015">Disulfide bond</keyword>
<evidence type="ECO:0000313" key="7">
    <source>
        <dbReference type="Proteomes" id="UP000751190"/>
    </source>
</evidence>
<evidence type="ECO:0000256" key="1">
    <source>
        <dbReference type="ARBA" id="ARBA00010271"/>
    </source>
</evidence>
<dbReference type="Proteomes" id="UP000751190">
    <property type="component" value="Unassembled WGS sequence"/>
</dbReference>
<dbReference type="GO" id="GO:0016757">
    <property type="term" value="F:glycosyltransferase activity"/>
    <property type="evidence" value="ECO:0007669"/>
    <property type="project" value="InterPro"/>
</dbReference>
<comment type="caution">
    <text evidence="6">The sequence shown here is derived from an EMBL/GenBank/DDBJ whole genome shotgun (WGS) entry which is preliminary data.</text>
</comment>
<dbReference type="AlphaFoldDB" id="A0A8J6C191"/>
<keyword evidence="4" id="KW-0175">Coiled coil</keyword>
<dbReference type="Pfam" id="PF03016">
    <property type="entry name" value="Exostosin_GT47"/>
    <property type="match status" value="1"/>
</dbReference>
<feature type="domain" description="EGF-like" evidence="5">
    <location>
        <begin position="108"/>
        <end position="141"/>
    </location>
</feature>
<dbReference type="PROSITE" id="PS01186">
    <property type="entry name" value="EGF_2"/>
    <property type="match status" value="1"/>
</dbReference>
<dbReference type="InterPro" id="IPR002049">
    <property type="entry name" value="LE_dom"/>
</dbReference>
<organism evidence="6 7">
    <name type="scientific">Diacronema lutheri</name>
    <name type="common">Unicellular marine alga</name>
    <name type="synonym">Monochrysis lutheri</name>
    <dbReference type="NCBI Taxonomy" id="2081491"/>
    <lineage>
        <taxon>Eukaryota</taxon>
        <taxon>Haptista</taxon>
        <taxon>Haptophyta</taxon>
        <taxon>Pavlovophyceae</taxon>
        <taxon>Pavlovales</taxon>
        <taxon>Pavlovaceae</taxon>
        <taxon>Diacronema</taxon>
    </lineage>
</organism>
<name>A0A8J6C191_DIALT</name>
<evidence type="ECO:0000256" key="3">
    <source>
        <dbReference type="PROSITE-ProRule" id="PRU00076"/>
    </source>
</evidence>
<dbReference type="FunFam" id="2.10.25.10:FF:000001">
    <property type="entry name" value="Tenascin C"/>
    <property type="match status" value="1"/>
</dbReference>
<dbReference type="Gene3D" id="2.10.25.10">
    <property type="entry name" value="Laminin"/>
    <property type="match status" value="1"/>
</dbReference>
<dbReference type="InterPro" id="IPR040911">
    <property type="entry name" value="Exostosin_GT47"/>
</dbReference>
<dbReference type="EMBL" id="JAGTXO010000049">
    <property type="protein sequence ID" value="KAG8458602.1"/>
    <property type="molecule type" value="Genomic_DNA"/>
</dbReference>